<evidence type="ECO:0000313" key="7">
    <source>
        <dbReference type="Proteomes" id="UP000322184"/>
    </source>
</evidence>
<evidence type="ECO:0000256" key="4">
    <source>
        <dbReference type="ARBA" id="ARBA00022801"/>
    </source>
</evidence>
<dbReference type="Pfam" id="PF05925">
    <property type="entry name" value="IpgD"/>
    <property type="match status" value="1"/>
</dbReference>
<dbReference type="InterPro" id="IPR008108">
    <property type="entry name" value="IpgD/SopB"/>
</dbReference>
<keyword evidence="4" id="KW-0378">Hydrolase</keyword>
<keyword evidence="3" id="KW-0964">Secreted</keyword>
<dbReference type="RefSeq" id="WP_149616928.1">
    <property type="nucleotide sequence ID" value="NZ_CAWPFF010000065.1"/>
</dbReference>
<dbReference type="AlphaFoldDB" id="A0A5B0WKB7"/>
<dbReference type="OrthoDB" id="22047at2"/>
<reference evidence="6 7" key="1">
    <citation type="submission" date="2019-09" db="EMBL/GenBank/DDBJ databases">
        <title>Whole genome sequence of Photorhabdus heterorhabditis strain ETL (Enterobacteriales: Enterobacteriaceae) a bacterial symbiont of Heterorhabditis zealandica strain ETL (Rhabditida: Heterorhabditidae).</title>
        <authorList>
            <person name="Lulamba T.E."/>
            <person name="Serepa-Dlamini M.H."/>
        </authorList>
    </citation>
    <scope>NUCLEOTIDE SEQUENCE [LARGE SCALE GENOMIC DNA]</scope>
    <source>
        <strain evidence="6 7">ETL</strain>
    </source>
</reference>
<evidence type="ECO:0000256" key="2">
    <source>
        <dbReference type="ARBA" id="ARBA00009007"/>
    </source>
</evidence>
<comment type="subcellular location">
    <subcellularLocation>
        <location evidence="1">Secreted</location>
    </subcellularLocation>
</comment>
<comment type="similarity">
    <text evidence="2">Belongs to the phosphatase IpgD/SopB family.</text>
</comment>
<organism evidence="6 7">
    <name type="scientific">Photorhabdus heterorhabditis</name>
    <dbReference type="NCBI Taxonomy" id="880156"/>
    <lineage>
        <taxon>Bacteria</taxon>
        <taxon>Pseudomonadati</taxon>
        <taxon>Pseudomonadota</taxon>
        <taxon>Gammaproteobacteria</taxon>
        <taxon>Enterobacterales</taxon>
        <taxon>Morganellaceae</taxon>
        <taxon>Photorhabdus</taxon>
    </lineage>
</organism>
<evidence type="ECO:0000256" key="3">
    <source>
        <dbReference type="ARBA" id="ARBA00022525"/>
    </source>
</evidence>
<sequence length="626" mass="69904">MYRIYPACFSNVHMKNFFYIENLHFVVQYLFNTYYFNMKGEIMHIQVAKFPTPIIQNIKHTQVAKFPTFLIQNIKRIASKISANSATLSRILKVSTSSQQLKTTQSSSIKIPIKINLISLHRGETKLLSEFNQPSLPSTRSIHTVFNLQQNMIDSAALALSNLGGDPTTLKHLSRQLEAAHFKADRPATPDELKATKSLSKNLINLIANQLRKIGISHKEAMKEAKFAFSEASKQHLNHKKWATLETQFEHGGRMYHCTSIPAAQMKLGTEDIFPTSYQDYGVCSKSTQETIHSVNMWVSDIRVKNENGQEQTLFKGLRHGVLSPFTLEKGTIERLDGAKARASEVVTAALFTKTDLLQQALKGETVELQLVSTSLLTAFQQESDMLHDQIEAWKALCAEKPLTLSIRTEDGHMQNVKVKLNVAAFNFGVNELALKLPLGHNQADKCNVTALHQLLGNDLHPMAEPGGWVGEYLANNPKNATRVRLLSQQLKEIWADKTHHYDGGEPYKAPQRVAMLAYEIGAIPCWNCKSGKDRTGMLDVELKREAVAIHQGQGLNAPGSQLKKTDQKLLQQLLLHSGNLEIQAINTGAPGNKVMKNVPLIGLSYKQRIGDSETWEQAQGLSSLL</sequence>
<proteinExistence type="inferred from homology"/>
<dbReference type="NCBIfam" id="NF011905">
    <property type="entry name" value="PRK15378.1"/>
    <property type="match status" value="1"/>
</dbReference>
<dbReference type="Gene3D" id="1.20.58.450">
    <property type="entry name" value="Cell division control protein 42 homolog"/>
    <property type="match status" value="1"/>
</dbReference>
<evidence type="ECO:0000313" key="6">
    <source>
        <dbReference type="EMBL" id="KAA1186685.1"/>
    </source>
</evidence>
<protein>
    <submittedName>
        <fullName evidence="6">Type III secretion system effector inositol phosphate phosphatase</fullName>
    </submittedName>
</protein>
<dbReference type="PRINTS" id="PR01734">
    <property type="entry name" value="TYPE3OMBPROT"/>
</dbReference>
<evidence type="ECO:0000256" key="5">
    <source>
        <dbReference type="ARBA" id="ARBA00023026"/>
    </source>
</evidence>
<gene>
    <name evidence="6" type="ORF">F0L16_13430</name>
</gene>
<comment type="caution">
    <text evidence="6">The sequence shown here is derived from an EMBL/GenBank/DDBJ whole genome shotgun (WGS) entry which is preliminary data.</text>
</comment>
<evidence type="ECO:0000256" key="1">
    <source>
        <dbReference type="ARBA" id="ARBA00004613"/>
    </source>
</evidence>
<dbReference type="EMBL" id="VTUW01000025">
    <property type="protein sequence ID" value="KAA1186685.1"/>
    <property type="molecule type" value="Genomic_DNA"/>
</dbReference>
<dbReference type="Proteomes" id="UP000322184">
    <property type="component" value="Unassembled WGS sequence"/>
</dbReference>
<keyword evidence="5" id="KW-0843">Virulence</keyword>
<dbReference type="GO" id="GO:0016791">
    <property type="term" value="F:phosphatase activity"/>
    <property type="evidence" value="ECO:0007669"/>
    <property type="project" value="InterPro"/>
</dbReference>
<dbReference type="GO" id="GO:0005576">
    <property type="term" value="C:extracellular region"/>
    <property type="evidence" value="ECO:0007669"/>
    <property type="project" value="UniProtKB-SubCell"/>
</dbReference>
<accession>A0A5B0WKB7</accession>
<name>A0A5B0WKB7_9GAMM</name>